<keyword evidence="5 13" id="KW-0663">Pyridoxal phosphate</keyword>
<evidence type="ECO:0000256" key="11">
    <source>
        <dbReference type="ARBA" id="ARBA00047490"/>
    </source>
</evidence>
<comment type="cofactor">
    <cofactor evidence="1 13">
        <name>pyridoxal 5'-phosphate</name>
        <dbReference type="ChEBI" id="CHEBI:597326"/>
    </cofactor>
</comment>
<dbReference type="UniPathway" id="UPA00136">
    <property type="reaction ID" value="UER00201"/>
</dbReference>
<dbReference type="Gene3D" id="3.40.50.1100">
    <property type="match status" value="2"/>
</dbReference>
<dbReference type="SMART" id="SM00116">
    <property type="entry name" value="CBS"/>
    <property type="match status" value="1"/>
</dbReference>
<evidence type="ECO:0000256" key="7">
    <source>
        <dbReference type="ARBA" id="ARBA00023192"/>
    </source>
</evidence>
<dbReference type="STRING" id="30019.A0A0M5J1G5"/>
<dbReference type="Gene3D" id="3.10.580.10">
    <property type="entry name" value="CBS-domain"/>
    <property type="match status" value="1"/>
</dbReference>
<dbReference type="PROSITE" id="PS00901">
    <property type="entry name" value="CYS_SYNTHASE"/>
    <property type="match status" value="1"/>
</dbReference>
<reference evidence="15 16" key="1">
    <citation type="submission" date="2015-08" db="EMBL/GenBank/DDBJ databases">
        <title>Ancestral chromatin configuration constrains chromatin evolution on differentiating sex chromosomes in Drosophila.</title>
        <authorList>
            <person name="Zhou Q."/>
            <person name="Bachtrog D."/>
        </authorList>
    </citation>
    <scope>NUCLEOTIDE SEQUENCE [LARGE SCALE GENOMIC DNA]</scope>
    <source>
        <tissue evidence="15">Whole larvae</tissue>
    </source>
</reference>
<dbReference type="PROSITE" id="PS51371">
    <property type="entry name" value="CBS"/>
    <property type="match status" value="1"/>
</dbReference>
<evidence type="ECO:0000256" key="1">
    <source>
        <dbReference type="ARBA" id="ARBA00001933"/>
    </source>
</evidence>
<evidence type="ECO:0000313" key="16">
    <source>
        <dbReference type="Proteomes" id="UP000494163"/>
    </source>
</evidence>
<evidence type="ECO:0000313" key="15">
    <source>
        <dbReference type="EMBL" id="ALC45748.1"/>
    </source>
</evidence>
<comment type="catalytic activity">
    <reaction evidence="11 13">
        <text>L-homocysteine + L-serine = L,L-cystathionine + H2O</text>
        <dbReference type="Rhea" id="RHEA:10112"/>
        <dbReference type="ChEBI" id="CHEBI:15377"/>
        <dbReference type="ChEBI" id="CHEBI:33384"/>
        <dbReference type="ChEBI" id="CHEBI:58161"/>
        <dbReference type="ChEBI" id="CHEBI:58199"/>
        <dbReference type="EC" id="4.2.1.22"/>
    </reaction>
</comment>
<dbReference type="Proteomes" id="UP000494163">
    <property type="component" value="Chromosome 3R"/>
</dbReference>
<comment type="function">
    <text evidence="10">Hydro-lyase catalyzing the first step of the transsulfuration pathway, where the hydroxyl group of L-serine is displaced by L-homocysteine in a beta-replacement reaction to form L-cystathionine, the precursor of L-cysteine. This catabolic route allows the elimination of L-methionine and the toxic metabolite L-homocysteine. Also involved in the production of hydrogen sulfide, a gasotransmitter with signaling and cytoprotective effects on neurons.</text>
</comment>
<comment type="pathway">
    <text evidence="2">Amino-acid biosynthesis; L-cysteine biosynthesis; L-cysteine from L-homocysteine and L-serine: step 1/2.</text>
</comment>
<dbReference type="GO" id="GO:0005737">
    <property type="term" value="C:cytoplasm"/>
    <property type="evidence" value="ECO:0007669"/>
    <property type="project" value="InterPro"/>
</dbReference>
<evidence type="ECO:0000256" key="2">
    <source>
        <dbReference type="ARBA" id="ARBA00005003"/>
    </source>
</evidence>
<keyword evidence="13" id="KW-0028">Amino-acid biosynthesis</keyword>
<dbReference type="InterPro" id="IPR005857">
    <property type="entry name" value="Cysta_beta_synth"/>
</dbReference>
<keyword evidence="6 12" id="KW-0129">CBS domain</keyword>
<evidence type="ECO:0000259" key="14">
    <source>
        <dbReference type="PROSITE" id="PS51371"/>
    </source>
</evidence>
<organism evidence="15 16">
    <name type="scientific">Drosophila busckii</name>
    <name type="common">Fruit fly</name>
    <dbReference type="NCBI Taxonomy" id="30019"/>
    <lineage>
        <taxon>Eukaryota</taxon>
        <taxon>Metazoa</taxon>
        <taxon>Ecdysozoa</taxon>
        <taxon>Arthropoda</taxon>
        <taxon>Hexapoda</taxon>
        <taxon>Insecta</taxon>
        <taxon>Pterygota</taxon>
        <taxon>Neoptera</taxon>
        <taxon>Endopterygota</taxon>
        <taxon>Diptera</taxon>
        <taxon>Brachycera</taxon>
        <taxon>Muscomorpha</taxon>
        <taxon>Ephydroidea</taxon>
        <taxon>Drosophilidae</taxon>
        <taxon>Drosophila</taxon>
    </lineage>
</organism>
<protein>
    <recommendedName>
        <fullName evidence="9 13">Cystathionine beta-synthase</fullName>
        <ecNumber evidence="4 13">4.2.1.22</ecNumber>
    </recommendedName>
</protein>
<evidence type="ECO:0000256" key="8">
    <source>
        <dbReference type="ARBA" id="ARBA00023239"/>
    </source>
</evidence>
<comment type="similarity">
    <text evidence="3 13">Belongs to the cysteine synthase/cystathionine beta-synthase family.</text>
</comment>
<evidence type="ECO:0000256" key="4">
    <source>
        <dbReference type="ARBA" id="ARBA00012041"/>
    </source>
</evidence>
<evidence type="ECO:0000256" key="13">
    <source>
        <dbReference type="RuleBase" id="RU361204"/>
    </source>
</evidence>
<dbReference type="AlphaFoldDB" id="A0A0M5J1G5"/>
<dbReference type="EC" id="4.2.1.22" evidence="4 13"/>
<evidence type="ECO:0000256" key="5">
    <source>
        <dbReference type="ARBA" id="ARBA00022898"/>
    </source>
</evidence>
<accession>A0A0M5J1G5</accession>
<dbReference type="GO" id="GO:0030170">
    <property type="term" value="F:pyridoxal phosphate binding"/>
    <property type="evidence" value="ECO:0007669"/>
    <property type="project" value="UniProtKB-ARBA"/>
</dbReference>
<dbReference type="InterPro" id="IPR001216">
    <property type="entry name" value="P-phosphate_BS"/>
</dbReference>
<dbReference type="EMBL" id="CP012526">
    <property type="protein sequence ID" value="ALC45748.1"/>
    <property type="molecule type" value="Genomic_DNA"/>
</dbReference>
<dbReference type="Pfam" id="PF00571">
    <property type="entry name" value="CBS"/>
    <property type="match status" value="1"/>
</dbReference>
<evidence type="ECO:0000256" key="3">
    <source>
        <dbReference type="ARBA" id="ARBA00007103"/>
    </source>
</evidence>
<dbReference type="InterPro" id="IPR050214">
    <property type="entry name" value="Cys_Synth/Cystath_Beta-Synth"/>
</dbReference>
<dbReference type="SUPFAM" id="SSF54631">
    <property type="entry name" value="CBS-domain pair"/>
    <property type="match status" value="1"/>
</dbReference>
<dbReference type="InterPro" id="IPR001926">
    <property type="entry name" value="TrpB-like_PALP"/>
</dbReference>
<dbReference type="FunFam" id="3.40.50.1100:FF:000118">
    <property type="entry name" value="Related to CYS4-cystathionine beta-synthase"/>
    <property type="match status" value="1"/>
</dbReference>
<keyword evidence="16" id="KW-1185">Reference proteome</keyword>
<feature type="domain" description="CBS" evidence="14">
    <location>
        <begin position="405"/>
        <end position="464"/>
    </location>
</feature>
<dbReference type="FunFam" id="3.40.50.1100:FF:000003">
    <property type="entry name" value="Cystathionine beta-synthase"/>
    <property type="match status" value="1"/>
</dbReference>
<name>A0A0M5J1G5_DROBS</name>
<dbReference type="InterPro" id="IPR036052">
    <property type="entry name" value="TrpB-like_PALP_sf"/>
</dbReference>
<dbReference type="GO" id="GO:0006535">
    <property type="term" value="P:cysteine biosynthetic process from serine"/>
    <property type="evidence" value="ECO:0007669"/>
    <property type="project" value="UniProtKB-UniRule"/>
</dbReference>
<evidence type="ECO:0000256" key="9">
    <source>
        <dbReference type="ARBA" id="ARBA00026192"/>
    </source>
</evidence>
<dbReference type="NCBIfam" id="TIGR01137">
    <property type="entry name" value="cysta_beta"/>
    <property type="match status" value="1"/>
</dbReference>
<dbReference type="SMR" id="A0A0M5J1G5"/>
<dbReference type="CDD" id="cd01561">
    <property type="entry name" value="CBS_like"/>
    <property type="match status" value="1"/>
</dbReference>
<dbReference type="PANTHER" id="PTHR10314">
    <property type="entry name" value="CYSTATHIONINE BETA-SYNTHASE"/>
    <property type="match status" value="1"/>
</dbReference>
<evidence type="ECO:0000256" key="12">
    <source>
        <dbReference type="PROSITE-ProRule" id="PRU00703"/>
    </source>
</evidence>
<dbReference type="SUPFAM" id="SSF53686">
    <property type="entry name" value="Tryptophan synthase beta subunit-like PLP-dependent enzymes"/>
    <property type="match status" value="1"/>
</dbReference>
<keyword evidence="7 13" id="KW-0198">Cysteine biosynthesis</keyword>
<dbReference type="InterPro" id="IPR000644">
    <property type="entry name" value="CBS_dom"/>
</dbReference>
<dbReference type="OMA" id="KFADDEW"/>
<gene>
    <name evidence="15" type="ORF">Dbus_chr3Rg498</name>
</gene>
<dbReference type="InterPro" id="IPR046342">
    <property type="entry name" value="CBS_dom_sf"/>
</dbReference>
<evidence type="ECO:0000256" key="6">
    <source>
        <dbReference type="ARBA" id="ARBA00023122"/>
    </source>
</evidence>
<dbReference type="OrthoDB" id="728at2759"/>
<dbReference type="GO" id="GO:0004122">
    <property type="term" value="F:cystathionine beta-synthase activity"/>
    <property type="evidence" value="ECO:0007669"/>
    <property type="project" value="UniProtKB-UniRule"/>
</dbReference>
<evidence type="ECO:0000256" key="10">
    <source>
        <dbReference type="ARBA" id="ARBA00045425"/>
    </source>
</evidence>
<dbReference type="GO" id="GO:0019343">
    <property type="term" value="P:cysteine biosynthetic process via cystathionine"/>
    <property type="evidence" value="ECO:0007669"/>
    <property type="project" value="UniProtKB-UniRule"/>
</dbReference>
<keyword evidence="8 13" id="KW-0456">Lyase</keyword>
<dbReference type="Pfam" id="PF00291">
    <property type="entry name" value="PALP"/>
    <property type="match status" value="1"/>
</dbReference>
<proteinExistence type="inferred from homology"/>
<sequence length="534" mass="58431">MFVFRFFRILISSKRSLNVTMSSGNGYVRPADFIDPGKPSKCTWHLGTTEQTPHTQRGFAKCQKITPNILEAIGCTPLVKLNRIPAMEGIECEMYAKCEFLNPGGSVKDRIGYRMVLDAEEKGLLKPGYTIIEPTSGNTGIGLAMASAVRGYKCIIVMPEKMSNEKVYALRTLGATIIRTPTEAAFDSPEGLIYVAQQLQRKTPNSIVLNQYTNASNPLAHYDGTAAEILWQLDNKVDMVVIGAGTAGTISGIGRKIKEQLPSCRIVGVDPYGSLLASPPELNKTDVQFYEVEGIGYDFPPTVFDRDVVDVWSKIRDADCFPMCRRLNAEEGLLCGGSSGGAMTMALEHARTLKAGQRCVVILPDGIRNYMTKFVSDNWMEARGFKQPVNEHCHWWWNTPISQLQLPAPVATIPSNASVAEAIALMKQHNVDQLPMIDCKSSTVLGVITQETLINQIVSMNRQMDAPALKVLNKRIVRLPPCEVVGKLARILEVDPSVLIVSKNEAGIETALALAKKLDVTSFIAAGPCSSNGH</sequence>